<feature type="transmembrane region" description="Helical" evidence="1">
    <location>
        <begin position="120"/>
        <end position="139"/>
    </location>
</feature>
<accession>A0AAC9LE97</accession>
<dbReference type="PANTHER" id="PTHR37314:SF4">
    <property type="entry name" value="UPF0700 TRANSMEMBRANE PROTEIN YOAK"/>
    <property type="match status" value="1"/>
</dbReference>
<proteinExistence type="predicted"/>
<feature type="transmembrane region" description="Helical" evidence="1">
    <location>
        <begin position="59"/>
        <end position="80"/>
    </location>
</feature>
<keyword evidence="1" id="KW-0472">Membrane</keyword>
<feature type="transmembrane region" description="Helical" evidence="1">
    <location>
        <begin position="92"/>
        <end position="114"/>
    </location>
</feature>
<dbReference type="Proteomes" id="UP000185511">
    <property type="component" value="Chromosome"/>
</dbReference>
<name>A0AAC9LE97_9PSEU</name>
<dbReference type="PANTHER" id="PTHR37314">
    <property type="entry name" value="SLR0142 PROTEIN"/>
    <property type="match status" value="1"/>
</dbReference>
<keyword evidence="1" id="KW-0812">Transmembrane</keyword>
<feature type="transmembrane region" description="Helical" evidence="1">
    <location>
        <begin position="173"/>
        <end position="192"/>
    </location>
</feature>
<evidence type="ECO:0000313" key="2">
    <source>
        <dbReference type="EMBL" id="APU16047.1"/>
    </source>
</evidence>
<keyword evidence="3" id="KW-1185">Reference proteome</keyword>
<evidence type="ECO:0000313" key="3">
    <source>
        <dbReference type="Proteomes" id="UP000185511"/>
    </source>
</evidence>
<reference evidence="3" key="1">
    <citation type="submission" date="2016-06" db="EMBL/GenBank/DDBJ databases">
        <title>Complete genome sequence of Actinoalloteichus fjordicus DSM 46855 (=ADI127-17), type strain of the new species Actinoalloteichus fjordicus.</title>
        <authorList>
            <person name="Ruckert C."/>
            <person name="Nouioui I."/>
            <person name="Willmese J."/>
            <person name="van Wezel G."/>
            <person name="Klenk H.-P."/>
            <person name="Kalinowski J."/>
            <person name="Zotchev S.B."/>
        </authorList>
    </citation>
    <scope>NUCLEOTIDE SEQUENCE [LARGE SCALE GENOMIC DNA]</scope>
    <source>
        <strain evidence="3">ADI127-7</strain>
    </source>
</reference>
<dbReference type="InterPro" id="IPR010699">
    <property type="entry name" value="DUF1275"/>
</dbReference>
<dbReference type="AlphaFoldDB" id="A0AAC9LE97"/>
<dbReference type="KEGG" id="acad:UA74_20110"/>
<evidence type="ECO:0000256" key="1">
    <source>
        <dbReference type="SAM" id="Phobius"/>
    </source>
</evidence>
<keyword evidence="1" id="KW-1133">Transmembrane helix</keyword>
<gene>
    <name evidence="2" type="ORF">UA74_20110</name>
</gene>
<organism evidence="2 3">
    <name type="scientific">Actinoalloteichus fjordicus</name>
    <dbReference type="NCBI Taxonomy" id="1612552"/>
    <lineage>
        <taxon>Bacteria</taxon>
        <taxon>Bacillati</taxon>
        <taxon>Actinomycetota</taxon>
        <taxon>Actinomycetes</taxon>
        <taxon>Pseudonocardiales</taxon>
        <taxon>Pseudonocardiaceae</taxon>
        <taxon>Actinoalloteichus</taxon>
    </lineage>
</organism>
<protein>
    <submittedName>
        <fullName evidence="2">Membrane protein</fullName>
    </submittedName>
</protein>
<sequence>MLMLVLTFSTGVVDAVGYLGLDRVFVGNMTGNVVLLGMGVVDGVAGEGGVTVGGEPLPVLRPALALVGYLVGAVIAGRVLRRAAPGWTTHTTALLGVVAGVLLVLSGALLFTGAHPADPLGAVITTGTAVVMGIQAAAARRLAVKDVTTVVVTSTLTGLAADSRLAGGDGRLWARRVGAVGLILLGALVGAALLLWHIAAALLLSVVATVVVAVIGHRTREVVAEREPVVRTEASLG</sequence>
<dbReference type="Pfam" id="PF06912">
    <property type="entry name" value="DUF1275"/>
    <property type="match status" value="1"/>
</dbReference>
<dbReference type="EMBL" id="CP016076">
    <property type="protein sequence ID" value="APU16047.1"/>
    <property type="molecule type" value="Genomic_DNA"/>
</dbReference>
<feature type="transmembrane region" description="Helical" evidence="1">
    <location>
        <begin position="198"/>
        <end position="216"/>
    </location>
</feature>